<protein>
    <submittedName>
        <fullName evidence="1">Unnamed protein product</fullName>
    </submittedName>
</protein>
<name>A0ACB5U7I8_AMBMO</name>
<sequence length="76" mass="8779">METEDVGTSILDNLRTQREQIVNARDTLHEADTYVDRSLNTIKTMTRRLATNKMITYSIIAVLILLIFLVLYSKFS</sequence>
<proteinExistence type="predicted"/>
<reference evidence="1" key="1">
    <citation type="submission" date="2023-04" db="EMBL/GenBank/DDBJ databases">
        <title>Ambrosiozyma monospora NBRC 10751.</title>
        <authorList>
            <person name="Ichikawa N."/>
            <person name="Sato H."/>
            <person name="Tonouchi N."/>
        </authorList>
    </citation>
    <scope>NUCLEOTIDE SEQUENCE</scope>
    <source>
        <strain evidence="1">NBRC 10751</strain>
    </source>
</reference>
<evidence type="ECO:0000313" key="2">
    <source>
        <dbReference type="Proteomes" id="UP001165064"/>
    </source>
</evidence>
<dbReference type="Proteomes" id="UP001165064">
    <property type="component" value="Unassembled WGS sequence"/>
</dbReference>
<gene>
    <name evidence="1" type="ORF">Amon02_001167700</name>
</gene>
<comment type="caution">
    <text evidence="1">The sequence shown here is derived from an EMBL/GenBank/DDBJ whole genome shotgun (WGS) entry which is preliminary data.</text>
</comment>
<evidence type="ECO:0000313" key="1">
    <source>
        <dbReference type="EMBL" id="GMF03121.1"/>
    </source>
</evidence>
<keyword evidence="2" id="KW-1185">Reference proteome</keyword>
<accession>A0ACB5U7I8</accession>
<dbReference type="EMBL" id="BSXS01012846">
    <property type="protein sequence ID" value="GMF03121.1"/>
    <property type="molecule type" value="Genomic_DNA"/>
</dbReference>
<organism evidence="1 2">
    <name type="scientific">Ambrosiozyma monospora</name>
    <name type="common">Yeast</name>
    <name type="synonym">Endomycopsis monosporus</name>
    <dbReference type="NCBI Taxonomy" id="43982"/>
    <lineage>
        <taxon>Eukaryota</taxon>
        <taxon>Fungi</taxon>
        <taxon>Dikarya</taxon>
        <taxon>Ascomycota</taxon>
        <taxon>Saccharomycotina</taxon>
        <taxon>Pichiomycetes</taxon>
        <taxon>Pichiales</taxon>
        <taxon>Pichiaceae</taxon>
        <taxon>Ambrosiozyma</taxon>
    </lineage>
</organism>